<evidence type="ECO:0000313" key="2">
    <source>
        <dbReference type="EMBL" id="TRY12779.1"/>
    </source>
</evidence>
<evidence type="ECO:0000313" key="3">
    <source>
        <dbReference type="Proteomes" id="UP000318126"/>
    </source>
</evidence>
<protein>
    <submittedName>
        <fullName evidence="2">Uncharacterized protein</fullName>
    </submittedName>
</protein>
<name>A0A553JK08_SHEHA</name>
<organism evidence="2 3">
    <name type="scientific">Shewanella hanedai</name>
    <name type="common">Alteromonas hanedai</name>
    <dbReference type="NCBI Taxonomy" id="25"/>
    <lineage>
        <taxon>Bacteria</taxon>
        <taxon>Pseudomonadati</taxon>
        <taxon>Pseudomonadota</taxon>
        <taxon>Gammaproteobacteria</taxon>
        <taxon>Alteromonadales</taxon>
        <taxon>Shewanellaceae</taxon>
        <taxon>Shewanella</taxon>
    </lineage>
</organism>
<sequence length="361" mass="40479">MKHLLATLLVCLTASSAQVSAKDRLEGFVLRGDHSGTPGQRNNFDNPNGSSWANHVDGIVVQAEWAHLQPTKNGAIKSNNILDQAISAVTTWNNAHPSNKLGIKLRVFAGIYSPAWVGSETGQFFAQYKNSKQGNMPFYWKNKKFRPLWSNFQTKLGAKYDSHPLLREVAVSGCMTHNAETMWRNPRDNNRDDGRKNIDIMRDNGLTLAKDENCLKWQIRVAASKWPRTHIGMAYNMWKDYENGWAKKPAFVNTLMDYCLQQAPGRCILGNNSLGVTDIGDENNSSDVTYYLRRKGNAGNPIYIQTETKADNIHRAINHGADRLHGAMAELPKLSAMAKVSSTYLQDDPMQDARLNLKTNN</sequence>
<reference evidence="3" key="1">
    <citation type="submission" date="2019-07" db="EMBL/GenBank/DDBJ databases">
        <title>Shewanella sp. YLB-08 draft genomic sequence.</title>
        <authorList>
            <person name="Yu L."/>
        </authorList>
    </citation>
    <scope>NUCLEOTIDE SEQUENCE [LARGE SCALE GENOMIC DNA]</scope>
    <source>
        <strain evidence="3">JCM 20706</strain>
    </source>
</reference>
<comment type="caution">
    <text evidence="2">The sequence shown here is derived from an EMBL/GenBank/DDBJ whole genome shotgun (WGS) entry which is preliminary data.</text>
</comment>
<dbReference type="OrthoDB" id="6253519at2"/>
<dbReference type="Proteomes" id="UP000318126">
    <property type="component" value="Unassembled WGS sequence"/>
</dbReference>
<gene>
    <name evidence="2" type="ORF">FN961_19010</name>
</gene>
<evidence type="ECO:0000256" key="1">
    <source>
        <dbReference type="SAM" id="SignalP"/>
    </source>
</evidence>
<feature type="signal peptide" evidence="1">
    <location>
        <begin position="1"/>
        <end position="21"/>
    </location>
</feature>
<dbReference type="RefSeq" id="WP_144041757.1">
    <property type="nucleotide sequence ID" value="NZ_BMPL01000025.1"/>
</dbReference>
<accession>A0A553JK08</accession>
<dbReference type="EMBL" id="VKGK01000027">
    <property type="protein sequence ID" value="TRY12779.1"/>
    <property type="molecule type" value="Genomic_DNA"/>
</dbReference>
<feature type="chain" id="PRO_5022008983" evidence="1">
    <location>
        <begin position="22"/>
        <end position="361"/>
    </location>
</feature>
<proteinExistence type="predicted"/>
<dbReference type="AlphaFoldDB" id="A0A553JK08"/>
<keyword evidence="3" id="KW-1185">Reference proteome</keyword>
<keyword evidence="1" id="KW-0732">Signal</keyword>